<organism evidence="2 3">
    <name type="scientific">Moraxella bovis</name>
    <dbReference type="NCBI Taxonomy" id="476"/>
    <lineage>
        <taxon>Bacteria</taxon>
        <taxon>Pseudomonadati</taxon>
        <taxon>Pseudomonadota</taxon>
        <taxon>Gammaproteobacteria</taxon>
        <taxon>Moraxellales</taxon>
        <taxon>Moraxellaceae</taxon>
        <taxon>Moraxella</taxon>
    </lineage>
</organism>
<feature type="region of interest" description="Disordered" evidence="1">
    <location>
        <begin position="45"/>
        <end position="108"/>
    </location>
</feature>
<accession>A0A378PX41</accession>
<evidence type="ECO:0000313" key="3">
    <source>
        <dbReference type="Proteomes" id="UP000254133"/>
    </source>
</evidence>
<gene>
    <name evidence="2" type="ORF">NCTC9426_01784</name>
</gene>
<dbReference type="Proteomes" id="UP000254133">
    <property type="component" value="Unassembled WGS sequence"/>
</dbReference>
<dbReference type="EMBL" id="UGPZ01000003">
    <property type="protein sequence ID" value="STY93069.1"/>
    <property type="molecule type" value="Genomic_DNA"/>
</dbReference>
<sequence length="108" mass="11786">MKKVQVNTPLILEQNGELVRIDIGSVIELPDDVYAEVSAHTTLLDDVSDEPVEPVSEPVFESEPTPEVQAEPTPDEIAPQVDEIANDDTVSDEVATTETTKKSTRKKA</sequence>
<evidence type="ECO:0000256" key="1">
    <source>
        <dbReference type="SAM" id="MobiDB-lite"/>
    </source>
</evidence>
<name>A0A378PX41_MORBO</name>
<reference evidence="2 3" key="1">
    <citation type="submission" date="2018-06" db="EMBL/GenBank/DDBJ databases">
        <authorList>
            <consortium name="Pathogen Informatics"/>
            <person name="Doyle S."/>
        </authorList>
    </citation>
    <scope>NUCLEOTIDE SEQUENCE [LARGE SCALE GENOMIC DNA]</scope>
    <source>
        <strain evidence="2 3">NCTC9426</strain>
    </source>
</reference>
<dbReference type="AlphaFoldDB" id="A0A378PX41"/>
<feature type="compositionally biased region" description="Low complexity" evidence="1">
    <location>
        <begin position="53"/>
        <end position="68"/>
    </location>
</feature>
<dbReference type="RefSeq" id="WP_115369512.1">
    <property type="nucleotide sequence ID" value="NZ_UGPZ01000003.1"/>
</dbReference>
<evidence type="ECO:0000313" key="2">
    <source>
        <dbReference type="EMBL" id="STY93069.1"/>
    </source>
</evidence>
<protein>
    <submittedName>
        <fullName evidence="2">Uncharacterized protein</fullName>
    </submittedName>
</protein>
<proteinExistence type="predicted"/>